<dbReference type="InterPro" id="IPR023393">
    <property type="entry name" value="START-like_dom_sf"/>
</dbReference>
<dbReference type="RefSeq" id="WP_134063558.1">
    <property type="nucleotide sequence ID" value="NZ_PECG01000003.1"/>
</dbReference>
<comment type="caution">
    <text evidence="2">The sequence shown here is derived from an EMBL/GenBank/DDBJ whole genome shotgun (WGS) entry which is preliminary data.</text>
</comment>
<dbReference type="SUPFAM" id="SSF55961">
    <property type="entry name" value="Bet v1-like"/>
    <property type="match status" value="1"/>
</dbReference>
<name>A0A4R8RXT9_9MYCO</name>
<protein>
    <recommendedName>
        <fullName evidence="4">Polyketide cyclase / dehydrase and lipid transport</fullName>
    </recommendedName>
</protein>
<evidence type="ECO:0000313" key="2">
    <source>
        <dbReference type="EMBL" id="TDZ79387.1"/>
    </source>
</evidence>
<evidence type="ECO:0000313" key="3">
    <source>
        <dbReference type="Proteomes" id="UP000295117"/>
    </source>
</evidence>
<reference evidence="2 3" key="1">
    <citation type="journal article" date="2019" name="Sci. Rep.">
        <title>Extended insight into the Mycobacterium chelonae-abscessus complex through whole genome sequencing of Mycobacterium salmoniphilum outbreak and Mycobacterium salmoniphilum-like strains.</title>
        <authorList>
            <person name="Behra P.R.K."/>
            <person name="Das S."/>
            <person name="Pettersson B.M.F."/>
            <person name="Shirreff L."/>
            <person name="DuCote T."/>
            <person name="Jacobsson K.G."/>
            <person name="Ennis D.G."/>
            <person name="Kirsebom L.A."/>
        </authorList>
    </citation>
    <scope>NUCLEOTIDE SEQUENCE [LARGE SCALE GENOMIC DNA]</scope>
    <source>
        <strain evidence="2 3">DE 4585</strain>
    </source>
</reference>
<accession>A0A4R8RXT9</accession>
<sequence length="174" mass="19042">MLIEWEFRHERAKVWAAVWDADQWPLGVSGFSPVAGTAFVGGPFPTMGTDYVGNLECEVTELVPVEMIAIDVVAPRISGPASTWQFRSEMFDRDDGGTRAVTAVHGADPASRDERIALGIFTSIASWIYGHASYDLDHPAPRLPGRLSRGAKQRGRCPKPADHDDGENDCEETT</sequence>
<organism evidence="2 3">
    <name type="scientific">Mycobacteroides salmoniphilum</name>
    <dbReference type="NCBI Taxonomy" id="404941"/>
    <lineage>
        <taxon>Bacteria</taxon>
        <taxon>Bacillati</taxon>
        <taxon>Actinomycetota</taxon>
        <taxon>Actinomycetes</taxon>
        <taxon>Mycobacteriales</taxon>
        <taxon>Mycobacteriaceae</taxon>
        <taxon>Mycobacteroides</taxon>
    </lineage>
</organism>
<dbReference type="EMBL" id="PECH01000008">
    <property type="protein sequence ID" value="TDZ79387.1"/>
    <property type="molecule type" value="Genomic_DNA"/>
</dbReference>
<proteinExistence type="predicted"/>
<feature type="region of interest" description="Disordered" evidence="1">
    <location>
        <begin position="140"/>
        <end position="174"/>
    </location>
</feature>
<dbReference type="Gene3D" id="3.30.530.20">
    <property type="match status" value="1"/>
</dbReference>
<feature type="compositionally biased region" description="Acidic residues" evidence="1">
    <location>
        <begin position="164"/>
        <end position="174"/>
    </location>
</feature>
<dbReference type="AlphaFoldDB" id="A0A4R8RXT9"/>
<evidence type="ECO:0008006" key="4">
    <source>
        <dbReference type="Google" id="ProtNLM"/>
    </source>
</evidence>
<evidence type="ECO:0000256" key="1">
    <source>
        <dbReference type="SAM" id="MobiDB-lite"/>
    </source>
</evidence>
<gene>
    <name evidence="2" type="ORF">DE4585_03130</name>
</gene>
<dbReference type="Proteomes" id="UP000295117">
    <property type="component" value="Unassembled WGS sequence"/>
</dbReference>